<reference evidence="8" key="2">
    <citation type="journal article" date="2020" name="Nat. Commun.">
        <title>Large-scale genome sequencing of mycorrhizal fungi provides insights into the early evolution of symbiotic traits.</title>
        <authorList>
            <person name="Miyauchi S."/>
            <person name="Kiss E."/>
            <person name="Kuo A."/>
            <person name="Drula E."/>
            <person name="Kohler A."/>
            <person name="Sanchez-Garcia M."/>
            <person name="Morin E."/>
            <person name="Andreopoulos B."/>
            <person name="Barry K.W."/>
            <person name="Bonito G."/>
            <person name="Buee M."/>
            <person name="Carver A."/>
            <person name="Chen C."/>
            <person name="Cichocki N."/>
            <person name="Clum A."/>
            <person name="Culley D."/>
            <person name="Crous P.W."/>
            <person name="Fauchery L."/>
            <person name="Girlanda M."/>
            <person name="Hayes R.D."/>
            <person name="Keri Z."/>
            <person name="LaButti K."/>
            <person name="Lipzen A."/>
            <person name="Lombard V."/>
            <person name="Magnuson J."/>
            <person name="Maillard F."/>
            <person name="Murat C."/>
            <person name="Nolan M."/>
            <person name="Ohm R.A."/>
            <person name="Pangilinan J."/>
            <person name="Pereira M.F."/>
            <person name="Perotto S."/>
            <person name="Peter M."/>
            <person name="Pfister S."/>
            <person name="Riley R."/>
            <person name="Sitrit Y."/>
            <person name="Stielow J.B."/>
            <person name="Szollosi G."/>
            <person name="Zifcakova L."/>
            <person name="Stursova M."/>
            <person name="Spatafora J.W."/>
            <person name="Tedersoo L."/>
            <person name="Vaario L.M."/>
            <person name="Yamada A."/>
            <person name="Yan M."/>
            <person name="Wang P."/>
            <person name="Xu J."/>
            <person name="Bruns T."/>
            <person name="Baldrian P."/>
            <person name="Vilgalys R."/>
            <person name="Dunand C."/>
            <person name="Henrissat B."/>
            <person name="Grigoriev I.V."/>
            <person name="Hibbett D."/>
            <person name="Nagy L.G."/>
            <person name="Martin F.M."/>
        </authorList>
    </citation>
    <scope>NUCLEOTIDE SEQUENCE</scope>
    <source>
        <strain evidence="8">BED1</strain>
    </source>
</reference>
<evidence type="ECO:0000256" key="3">
    <source>
        <dbReference type="ARBA" id="ARBA00020007"/>
    </source>
</evidence>
<dbReference type="NCBIfam" id="TIGR00256">
    <property type="entry name" value="D-aminoacyl-tRNA deacylase"/>
    <property type="match status" value="1"/>
</dbReference>
<evidence type="ECO:0000256" key="6">
    <source>
        <dbReference type="RuleBase" id="RU003470"/>
    </source>
</evidence>
<comment type="similarity">
    <text evidence="1 6">Belongs to the DTD family.</text>
</comment>
<dbReference type="CDD" id="cd00563">
    <property type="entry name" value="Dtyr_deacylase"/>
    <property type="match status" value="1"/>
</dbReference>
<dbReference type="AlphaFoldDB" id="A0AAD4GJJ3"/>
<evidence type="ECO:0000256" key="4">
    <source>
        <dbReference type="ARBA" id="ARBA00047676"/>
    </source>
</evidence>
<keyword evidence="6" id="KW-0694">RNA-binding</keyword>
<dbReference type="InterPro" id="IPR003732">
    <property type="entry name" value="Daa-tRNA_deacyls_DTD"/>
</dbReference>
<name>A0AAD4GJJ3_BOLED</name>
<comment type="catalytic activity">
    <reaction evidence="5">
        <text>a D-aminoacyl-tRNA + H2O = a tRNA + a D-alpha-amino acid + H(+)</text>
        <dbReference type="Rhea" id="RHEA:13953"/>
        <dbReference type="Rhea" id="RHEA-COMP:10123"/>
        <dbReference type="Rhea" id="RHEA-COMP:10124"/>
        <dbReference type="ChEBI" id="CHEBI:15377"/>
        <dbReference type="ChEBI" id="CHEBI:15378"/>
        <dbReference type="ChEBI" id="CHEBI:59871"/>
        <dbReference type="ChEBI" id="CHEBI:78442"/>
        <dbReference type="ChEBI" id="CHEBI:79333"/>
        <dbReference type="EC" id="3.1.1.96"/>
    </reaction>
</comment>
<evidence type="ECO:0000256" key="1">
    <source>
        <dbReference type="ARBA" id="ARBA00009673"/>
    </source>
</evidence>
<evidence type="ECO:0000313" key="9">
    <source>
        <dbReference type="Proteomes" id="UP001194468"/>
    </source>
</evidence>
<dbReference type="InterPro" id="IPR023509">
    <property type="entry name" value="DTD-like_sf"/>
</dbReference>
<dbReference type="Gene3D" id="3.50.80.10">
    <property type="entry name" value="D-tyrosyl-tRNA(Tyr) deacylase"/>
    <property type="match status" value="1"/>
</dbReference>
<gene>
    <name evidence="8" type="ORF">L210DRAFT_3390437</name>
</gene>
<dbReference type="SUPFAM" id="SSF69500">
    <property type="entry name" value="DTD-like"/>
    <property type="match status" value="1"/>
</dbReference>
<proteinExistence type="inferred from homology"/>
<keyword evidence="6" id="KW-0820">tRNA-binding</keyword>
<dbReference type="GO" id="GO:0000049">
    <property type="term" value="F:tRNA binding"/>
    <property type="evidence" value="ECO:0007669"/>
    <property type="project" value="UniProtKB-KW"/>
</dbReference>
<dbReference type="EC" id="3.1.1.96" evidence="2 6"/>
<dbReference type="PANTHER" id="PTHR10472">
    <property type="entry name" value="D-TYROSYL-TRNA TYR DEACYLASE"/>
    <property type="match status" value="1"/>
</dbReference>
<comment type="caution">
    <text evidence="8">The sequence shown here is derived from an EMBL/GenBank/DDBJ whole genome shotgun (WGS) entry which is preliminary data.</text>
</comment>
<keyword evidence="9" id="KW-1185">Reference proteome</keyword>
<evidence type="ECO:0000256" key="2">
    <source>
        <dbReference type="ARBA" id="ARBA00013056"/>
    </source>
</evidence>
<comment type="subcellular location">
    <subcellularLocation>
        <location evidence="6">Cytoplasm</location>
    </subcellularLocation>
</comment>
<dbReference type="HAMAP" id="MF_00518">
    <property type="entry name" value="Deacylase_Dtd"/>
    <property type="match status" value="1"/>
</dbReference>
<feature type="region of interest" description="Disordered" evidence="7">
    <location>
        <begin position="152"/>
        <end position="188"/>
    </location>
</feature>
<evidence type="ECO:0000256" key="5">
    <source>
        <dbReference type="ARBA" id="ARBA00048018"/>
    </source>
</evidence>
<accession>A0AAD4GJJ3</accession>
<dbReference type="FunFam" id="3.50.80.10:FF:000001">
    <property type="entry name" value="D-aminoacyl-tRNA deacylase"/>
    <property type="match status" value="1"/>
</dbReference>
<keyword evidence="6" id="KW-0378">Hydrolase</keyword>
<dbReference type="PANTHER" id="PTHR10472:SF5">
    <property type="entry name" value="D-AMINOACYL-TRNA DEACYLASE 1"/>
    <property type="match status" value="1"/>
</dbReference>
<organism evidence="8 9">
    <name type="scientific">Boletus edulis BED1</name>
    <dbReference type="NCBI Taxonomy" id="1328754"/>
    <lineage>
        <taxon>Eukaryota</taxon>
        <taxon>Fungi</taxon>
        <taxon>Dikarya</taxon>
        <taxon>Basidiomycota</taxon>
        <taxon>Agaricomycotina</taxon>
        <taxon>Agaricomycetes</taxon>
        <taxon>Agaricomycetidae</taxon>
        <taxon>Boletales</taxon>
        <taxon>Boletineae</taxon>
        <taxon>Boletaceae</taxon>
        <taxon>Boletoideae</taxon>
        <taxon>Boletus</taxon>
    </lineage>
</organism>
<comment type="catalytic activity">
    <reaction evidence="4">
        <text>glycyl-tRNA(Ala) + H2O = tRNA(Ala) + glycine + H(+)</text>
        <dbReference type="Rhea" id="RHEA:53744"/>
        <dbReference type="Rhea" id="RHEA-COMP:9657"/>
        <dbReference type="Rhea" id="RHEA-COMP:13640"/>
        <dbReference type="ChEBI" id="CHEBI:15377"/>
        <dbReference type="ChEBI" id="CHEBI:15378"/>
        <dbReference type="ChEBI" id="CHEBI:57305"/>
        <dbReference type="ChEBI" id="CHEBI:78442"/>
        <dbReference type="ChEBI" id="CHEBI:78522"/>
        <dbReference type="EC" id="3.1.1.96"/>
    </reaction>
</comment>
<sequence>MRAVVQRVASASVTVDGKVISSISRGLMVLVGIGTDDTPTDIDILSNKILSLRVFSDASGAMWKTSVKDMAGEVLCVSQFTLLANTTKGNKPDFHRAMSAESSRQLYNVFLDKMKRLYVPDRIKDGQFGAMMDVSLTNEGPITFTLDTRKFEYVTPPNGGGEKKKVKGDSPGSAEPTQSTPASPGGES</sequence>
<evidence type="ECO:0000313" key="8">
    <source>
        <dbReference type="EMBL" id="KAF8447656.1"/>
    </source>
</evidence>
<protein>
    <recommendedName>
        <fullName evidence="3 6">D-aminoacyl-tRNA deacylase</fullName>
        <ecNumber evidence="2 6">3.1.1.96</ecNumber>
    </recommendedName>
</protein>
<evidence type="ECO:0000256" key="7">
    <source>
        <dbReference type="SAM" id="MobiDB-lite"/>
    </source>
</evidence>
<dbReference type="EMBL" id="WHUW01000004">
    <property type="protein sequence ID" value="KAF8447656.1"/>
    <property type="molecule type" value="Genomic_DNA"/>
</dbReference>
<reference evidence="8" key="1">
    <citation type="submission" date="2019-10" db="EMBL/GenBank/DDBJ databases">
        <authorList>
            <consortium name="DOE Joint Genome Institute"/>
            <person name="Kuo A."/>
            <person name="Miyauchi S."/>
            <person name="Kiss E."/>
            <person name="Drula E."/>
            <person name="Kohler A."/>
            <person name="Sanchez-Garcia M."/>
            <person name="Andreopoulos B."/>
            <person name="Barry K.W."/>
            <person name="Bonito G."/>
            <person name="Buee M."/>
            <person name="Carver A."/>
            <person name="Chen C."/>
            <person name="Cichocki N."/>
            <person name="Clum A."/>
            <person name="Culley D."/>
            <person name="Crous P.W."/>
            <person name="Fauchery L."/>
            <person name="Girlanda M."/>
            <person name="Hayes R."/>
            <person name="Keri Z."/>
            <person name="LaButti K."/>
            <person name="Lipzen A."/>
            <person name="Lombard V."/>
            <person name="Magnuson J."/>
            <person name="Maillard F."/>
            <person name="Morin E."/>
            <person name="Murat C."/>
            <person name="Nolan M."/>
            <person name="Ohm R."/>
            <person name="Pangilinan J."/>
            <person name="Pereira M."/>
            <person name="Perotto S."/>
            <person name="Peter M."/>
            <person name="Riley R."/>
            <person name="Sitrit Y."/>
            <person name="Stielow B."/>
            <person name="Szollosi G."/>
            <person name="Zifcakova L."/>
            <person name="Stursova M."/>
            <person name="Spatafora J.W."/>
            <person name="Tedersoo L."/>
            <person name="Vaario L.-M."/>
            <person name="Yamada A."/>
            <person name="Yan M."/>
            <person name="Wang P."/>
            <person name="Xu J."/>
            <person name="Bruns T."/>
            <person name="Baldrian P."/>
            <person name="Vilgalys R."/>
            <person name="Henrissat B."/>
            <person name="Grigoriev I.V."/>
            <person name="Hibbett D."/>
            <person name="Nagy L.G."/>
            <person name="Martin F.M."/>
        </authorList>
    </citation>
    <scope>NUCLEOTIDE SEQUENCE</scope>
    <source>
        <strain evidence="8">BED1</strain>
    </source>
</reference>
<dbReference type="GO" id="GO:0051500">
    <property type="term" value="F:D-tyrosyl-tRNA(Tyr) deacylase activity"/>
    <property type="evidence" value="ECO:0007669"/>
    <property type="project" value="TreeGrafter"/>
</dbReference>
<keyword evidence="6" id="KW-0963">Cytoplasm</keyword>
<dbReference type="Pfam" id="PF02580">
    <property type="entry name" value="Tyr_Deacylase"/>
    <property type="match status" value="1"/>
</dbReference>
<dbReference type="GO" id="GO:0005737">
    <property type="term" value="C:cytoplasm"/>
    <property type="evidence" value="ECO:0007669"/>
    <property type="project" value="UniProtKB-SubCell"/>
</dbReference>
<dbReference type="Proteomes" id="UP001194468">
    <property type="component" value="Unassembled WGS sequence"/>
</dbReference>